<proteinExistence type="predicted"/>
<dbReference type="EMBL" id="JPQZ01000004">
    <property type="protein sequence ID" value="KKO76300.1"/>
    <property type="molecule type" value="Genomic_DNA"/>
</dbReference>
<dbReference type="Proteomes" id="UP000034350">
    <property type="component" value="Unassembled WGS sequence"/>
</dbReference>
<gene>
    <name evidence="1" type="ORF">AAJ76_40006855</name>
</gene>
<reference evidence="1 2" key="1">
    <citation type="journal article" date="2015" name="Environ. Microbiol.">
        <title>Genome analyses suggest the presence of polyploidy and recent human-driven expansions in eight global populations of the honeybee pathogen Nosema ceranae.</title>
        <authorList>
            <person name="Pelin A."/>
            <person name="Selman M."/>
            <person name="Aris-Brosou S."/>
            <person name="Farinelli L."/>
            <person name="Corradi N."/>
        </authorList>
    </citation>
    <scope>NUCLEOTIDE SEQUENCE [LARGE SCALE GENOMIC DNA]</scope>
    <source>
        <strain evidence="1 2">PA08 1199</strain>
    </source>
</reference>
<accession>A0A0F9WI92</accession>
<dbReference type="GeneID" id="36320493"/>
<dbReference type="VEuPathDB" id="MicrosporidiaDB:AAJ76_40006855"/>
<dbReference type="RefSeq" id="XP_024332042.1">
    <property type="nucleotide sequence ID" value="XM_024475547.1"/>
</dbReference>
<comment type="caution">
    <text evidence="1">The sequence shown here is derived from an EMBL/GenBank/DDBJ whole genome shotgun (WGS) entry which is preliminary data.</text>
</comment>
<dbReference type="AlphaFoldDB" id="A0A0F9WI92"/>
<keyword evidence="2" id="KW-1185">Reference proteome</keyword>
<evidence type="ECO:0000313" key="2">
    <source>
        <dbReference type="Proteomes" id="UP000034350"/>
    </source>
</evidence>
<sequence length="59" mass="6720">MYGVFATNCACGKKIFDDATRRPVNYRVKSVFITISLIRRDVVTIKKCSVIRTILTHLS</sequence>
<organism evidence="1 2">
    <name type="scientific">Vairimorpha ceranae</name>
    <dbReference type="NCBI Taxonomy" id="40302"/>
    <lineage>
        <taxon>Eukaryota</taxon>
        <taxon>Fungi</taxon>
        <taxon>Fungi incertae sedis</taxon>
        <taxon>Microsporidia</taxon>
        <taxon>Nosematidae</taxon>
        <taxon>Vairimorpha</taxon>
    </lineage>
</organism>
<protein>
    <submittedName>
        <fullName evidence="1">Uncharacterized protein</fullName>
    </submittedName>
</protein>
<evidence type="ECO:0000313" key="1">
    <source>
        <dbReference type="EMBL" id="KKO76300.1"/>
    </source>
</evidence>
<name>A0A0F9WI92_9MICR</name>